<organism evidence="1 2">
    <name type="scientific">Leviviridae sp</name>
    <dbReference type="NCBI Taxonomy" id="2027243"/>
    <lineage>
        <taxon>Viruses</taxon>
        <taxon>Riboviria</taxon>
        <taxon>Orthornavirae</taxon>
        <taxon>Lenarviricota</taxon>
        <taxon>Leviviricetes</taxon>
        <taxon>Norzivirales</taxon>
        <taxon>Fiersviridae</taxon>
    </lineage>
</organism>
<dbReference type="EMBL" id="MZ680335">
    <property type="protein sequence ID" value="UJQ85972.1"/>
    <property type="molecule type" value="Genomic_RNA"/>
</dbReference>
<reference evidence="1" key="1">
    <citation type="submission" date="2021-05" db="EMBL/GenBank/DDBJ databases">
        <authorList>
            <person name="Chen Y.-M."/>
            <person name="Zhang Y.-Z."/>
        </authorList>
    </citation>
    <scope>NUCLEOTIDE SEQUENCE</scope>
    <source>
        <strain evidence="1">119-k141_63637</strain>
    </source>
</reference>
<reference evidence="1" key="2">
    <citation type="journal article" date="2022" name="Nat. Microbiol.">
        <title>RNA viromes from terrestrial sites across China expand environmental viral diversity.</title>
        <authorList>
            <person name="Chiapello M."/>
            <person name="Rodriguez-Romero J."/>
            <person name="Ayllon M.A."/>
            <person name="Turina M."/>
        </authorList>
    </citation>
    <scope>NUCLEOTIDE SEQUENCE</scope>
    <source>
        <strain evidence="1">119-k141_63637</strain>
    </source>
</reference>
<name>A0ABY3SVK8_9VIRU</name>
<dbReference type="Proteomes" id="UP001058628">
    <property type="component" value="Segment"/>
</dbReference>
<proteinExistence type="predicted"/>
<evidence type="ECO:0000313" key="1">
    <source>
        <dbReference type="EMBL" id="UJQ85972.1"/>
    </source>
</evidence>
<sequence>MITLRHTLPSVAQHWRQLLEPWENNGKPYDFENGSFRSRDMSGTRFREVQNSRMWNTFSARQTVVHHLGVQAGYSSFVSNDGGTEPAPVSIKYNDRAPPNPNPGWRKRKTTLAMIVSDYYNWKVTVVCKPNKVDKQQTYKSEVYSPAKYWTGLFSFQAGNRLYVQFEGKYYFLLESDAYMYGPVYQFRTTWGSTPTPPLSIKEFMSKLEASREVDVGIVTETVASANSNSVDILTAAAEMPETIKETLLAMRSVVTIVSDVKKRRLSVTKSYEAKKQHLERIHSLRLAKIEAEIRKPDIKRRAKIKLQKRLENSLKLRQRDFDKAASEFGTALAGVWMWFRYSLSPNLYLIDDALDALNALHSVFDTHREKDEQEIVFHHLSQSWSVTNDLRRLHRCMLKRQYVLDSVAPRNIGQVMSANLATTAWELVSRSFVIDWFVNIGDFLTAIMPTDLDYLNQVATYSYKDRGTVTFTNTVGGVVEYHVEAYERNVLNPSDFIGLTFEPALNLFRSFDAVAMLWPSVRNEMLRKK</sequence>
<accession>A0ABY3SVK8</accession>
<protein>
    <submittedName>
        <fullName evidence="1">Maturation protein</fullName>
    </submittedName>
</protein>
<evidence type="ECO:0000313" key="2">
    <source>
        <dbReference type="Proteomes" id="UP001058628"/>
    </source>
</evidence>
<keyword evidence="2" id="KW-1185">Reference proteome</keyword>